<accession>F4Y190</accession>
<protein>
    <submittedName>
        <fullName evidence="1">Uncharacterized protein</fullName>
    </submittedName>
</protein>
<organism evidence="1 2">
    <name type="scientific">Moorena producens 3L</name>
    <dbReference type="NCBI Taxonomy" id="489825"/>
    <lineage>
        <taxon>Bacteria</taxon>
        <taxon>Bacillati</taxon>
        <taxon>Cyanobacteriota</taxon>
        <taxon>Cyanophyceae</taxon>
        <taxon>Coleofasciculales</taxon>
        <taxon>Coleofasciculaceae</taxon>
        <taxon>Moorena</taxon>
    </lineage>
</organism>
<sequence>MNHSSSELTRALTDLRDDILLEFEKNPDEQIPQLLQILRLFRQSQMTKPESGDTF</sequence>
<evidence type="ECO:0000313" key="2">
    <source>
        <dbReference type="Proteomes" id="UP000003959"/>
    </source>
</evidence>
<name>F4Y190_9CYAN</name>
<evidence type="ECO:0000313" key="1">
    <source>
        <dbReference type="EMBL" id="EGJ29032.1"/>
    </source>
</evidence>
<dbReference type="EMBL" id="GL890970">
    <property type="protein sequence ID" value="EGJ29032.1"/>
    <property type="molecule type" value="Genomic_DNA"/>
</dbReference>
<keyword evidence="2" id="KW-1185">Reference proteome</keyword>
<proteinExistence type="predicted"/>
<gene>
    <name evidence="1" type="ORF">LYNGBM3L_65080</name>
</gene>
<dbReference type="Proteomes" id="UP000003959">
    <property type="component" value="Unassembled WGS sequence"/>
</dbReference>
<dbReference type="AlphaFoldDB" id="F4Y190"/>
<reference evidence="2" key="1">
    <citation type="journal article" date="2011" name="Proc. Natl. Acad. Sci. U.S.A.">
        <title>Genomic insights into the physiology and ecology of the marine filamentous cyanobacterium Lyngbya majuscula.</title>
        <authorList>
            <person name="Jones A.C."/>
            <person name="Monroe E.A."/>
            <person name="Podell S."/>
            <person name="Hess W.R."/>
            <person name="Klages S."/>
            <person name="Esquenazi E."/>
            <person name="Niessen S."/>
            <person name="Hoover H."/>
            <person name="Rothmann M."/>
            <person name="Lasken R.S."/>
            <person name="Yates J.R.III."/>
            <person name="Reinhardt R."/>
            <person name="Kube M."/>
            <person name="Burkart M.D."/>
            <person name="Allen E.E."/>
            <person name="Dorrestein P.C."/>
            <person name="Gerwick W.H."/>
            <person name="Gerwick L."/>
        </authorList>
    </citation>
    <scope>NUCLEOTIDE SEQUENCE [LARGE SCALE GENOMIC DNA]</scope>
    <source>
        <strain evidence="2">3L</strain>
    </source>
</reference>
<dbReference type="OrthoDB" id="495556at2"/>
<dbReference type="HOGENOM" id="CLU_3027344_0_0_3"/>
<dbReference type="RefSeq" id="WP_008189738.1">
    <property type="nucleotide sequence ID" value="NZ_GL890970.1"/>
</dbReference>